<dbReference type="InterPro" id="IPR006530">
    <property type="entry name" value="YD"/>
</dbReference>
<dbReference type="NCBIfam" id="TIGR01643">
    <property type="entry name" value="YD_repeat_2x"/>
    <property type="match status" value="3"/>
</dbReference>
<feature type="non-terminal residue" evidence="1">
    <location>
        <position position="1040"/>
    </location>
</feature>
<accession>A0A4R1RGU5</accession>
<dbReference type="RefSeq" id="WP_132014936.1">
    <property type="nucleotide sequence ID" value="NZ_SLUN01000017.1"/>
</dbReference>
<dbReference type="SUPFAM" id="SSF51004">
    <property type="entry name" value="C-terminal (heme d1) domain of cytochrome cd1-nitrite reductase"/>
    <property type="match status" value="1"/>
</dbReference>
<dbReference type="EMBL" id="SLUN01000017">
    <property type="protein sequence ID" value="TCL65253.1"/>
    <property type="molecule type" value="Genomic_DNA"/>
</dbReference>
<dbReference type="OrthoDB" id="41445at2"/>
<name>A0A4R1RGU5_HYDET</name>
<dbReference type="AlphaFoldDB" id="A0A4R1RGU5"/>
<proteinExistence type="predicted"/>
<evidence type="ECO:0000313" key="2">
    <source>
        <dbReference type="Proteomes" id="UP000295008"/>
    </source>
</evidence>
<dbReference type="PANTHER" id="PTHR32305">
    <property type="match status" value="1"/>
</dbReference>
<dbReference type="InterPro" id="IPR011048">
    <property type="entry name" value="Haem_d1_sf"/>
</dbReference>
<dbReference type="Gene3D" id="2.180.10.10">
    <property type="entry name" value="RHS repeat-associated core"/>
    <property type="match status" value="2"/>
</dbReference>
<dbReference type="PANTHER" id="PTHR32305:SF15">
    <property type="entry name" value="PROTEIN RHSA-RELATED"/>
    <property type="match status" value="1"/>
</dbReference>
<comment type="caution">
    <text evidence="1">The sequence shown here is derived from an EMBL/GenBank/DDBJ whole genome shotgun (WGS) entry which is preliminary data.</text>
</comment>
<evidence type="ECO:0000313" key="1">
    <source>
        <dbReference type="EMBL" id="TCL65253.1"/>
    </source>
</evidence>
<dbReference type="Proteomes" id="UP000295008">
    <property type="component" value="Unassembled WGS sequence"/>
</dbReference>
<reference evidence="1 2" key="1">
    <citation type="submission" date="2019-03" db="EMBL/GenBank/DDBJ databases">
        <title>Genomic Encyclopedia of Type Strains, Phase IV (KMG-IV): sequencing the most valuable type-strain genomes for metagenomic binning, comparative biology and taxonomic classification.</title>
        <authorList>
            <person name="Goeker M."/>
        </authorList>
    </citation>
    <scope>NUCLEOTIDE SEQUENCE [LARGE SCALE GENOMIC DNA]</scope>
    <source>
        <strain evidence="1 2">LX-B</strain>
    </source>
</reference>
<dbReference type="InterPro" id="IPR050708">
    <property type="entry name" value="T6SS_VgrG/RHS"/>
</dbReference>
<keyword evidence="2" id="KW-1185">Reference proteome</keyword>
<sequence length="1040" mass="117056">MKKPTMKILLVIILLLGGIYYATPSLASPGEMRTFKLEKGRSGHVNFYGLEMDIPAGATDKELSVGWGDPDLTQIQVPFGFRPVSQPYRFGPHGLKFQRGKAPIVRLKINADSLREGDSFRSVRLYYINREEKRLELTKNQQIDPVTGNIEAELDHFSEYVLGISSNWDGNGFCSNMDYVSDGEEHVLLNGLKLNILSPVFPLSGRGKMGFDLVRVYKGGGIDSSNPFYIAQGWYWAMPYIYKERLYLANGASYDLSHGNLENIIPLPPGFESNDCIIKPECTHLRYCGDSRVKVIYKGYNWDSSKGRYKEKRISAVILKDGTSIEKHSGTMIVRDPNGNTIQYGFAAFGNSILEPIPIDNDNSDAVIRLTSLTDSAGRSFKFSYDLNPSSNGTINPTLSKVEQKLSDNTYRCILSYRKIDANSYCFTDALGKVTSYYAPIIISQITHYDGSRTNYEYDFRFDAYAFIGCFTVKSQKVYRPGESNPFTTITYSPSWLTGQNAFSMSSVAVNDGTSLKKYYFNNPDYGTTSKEETYTLSGNLVKSTTYTYKLYGTKEAGANVPISINTQFMTASGTLGPAASFQYDYDDWCNPTLVKDPNGNITRMAYANTNSNWHLSQLNGGLQDYCFSADLTTLSEIGYDKLLTKATINHDPVHNTDQLNQTHYQYDARGNLLRERNAYNGSYLESSFTYDSYGNILSKTDANGNALYFEYRADAPYNSAFLTAVKKADGSAIATYDYDVNIGKPTRVTDPKGNLFLYTYDTLGRLTSETLDNADPKIGITRQITYDDANSTVSLKYGNIAAGWQEGRILYDPLCGKPRRIQRKLNGNWVTLKELSYDSAGRLISAKDNLGHTTSYNYDELDRLIKTTLPDGTFTTSNWNDRTLTVIDAKGNQRVQTYDRLDRLIQVIEHPDSNTSYVTTYDYDSESHLVRVTNPRQASTLYTYDNLGRQIRIDLPQDGTNPMAAEIYTYDNVGNLKTKTIGSRTKTMNYEFFAGYRLKSLTEPDSRTVTYTYDNNDNPLTQTVSNGMSYTYAYDSRNR</sequence>
<dbReference type="Pfam" id="PF05593">
    <property type="entry name" value="RHS_repeat"/>
    <property type="match status" value="4"/>
</dbReference>
<protein>
    <submittedName>
        <fullName evidence="1">YD repeat-containing protein</fullName>
    </submittedName>
</protein>
<organism evidence="1 2">
    <name type="scientific">Hydrogenispora ethanolica</name>
    <dbReference type="NCBI Taxonomy" id="1082276"/>
    <lineage>
        <taxon>Bacteria</taxon>
        <taxon>Bacillati</taxon>
        <taxon>Bacillota</taxon>
        <taxon>Hydrogenispora</taxon>
    </lineage>
</organism>
<dbReference type="InterPro" id="IPR031325">
    <property type="entry name" value="RHS_repeat"/>
</dbReference>
<gene>
    <name evidence="1" type="ORF">EDC14_10171</name>
</gene>